<organism evidence="1">
    <name type="scientific">marine metagenome</name>
    <dbReference type="NCBI Taxonomy" id="408172"/>
    <lineage>
        <taxon>unclassified sequences</taxon>
        <taxon>metagenomes</taxon>
        <taxon>ecological metagenomes</taxon>
    </lineage>
</organism>
<dbReference type="AlphaFoldDB" id="A0A382V026"/>
<evidence type="ECO:0000313" key="1">
    <source>
        <dbReference type="EMBL" id="SVD39365.1"/>
    </source>
</evidence>
<evidence type="ECO:0008006" key="2">
    <source>
        <dbReference type="Google" id="ProtNLM"/>
    </source>
</evidence>
<name>A0A382V026_9ZZZZ</name>
<protein>
    <recommendedName>
        <fullName evidence="2">Glycosyltransferase 2-like domain-containing protein</fullName>
    </recommendedName>
</protein>
<dbReference type="EMBL" id="UINC01147820">
    <property type="protein sequence ID" value="SVD39365.1"/>
    <property type="molecule type" value="Genomic_DNA"/>
</dbReference>
<reference evidence="1" key="1">
    <citation type="submission" date="2018-05" db="EMBL/GenBank/DDBJ databases">
        <authorList>
            <person name="Lanie J.A."/>
            <person name="Ng W.-L."/>
            <person name="Kazmierczak K.M."/>
            <person name="Andrzejewski T.M."/>
            <person name="Davidsen T.M."/>
            <person name="Wayne K.J."/>
            <person name="Tettelin H."/>
            <person name="Glass J.I."/>
            <person name="Rusch D."/>
            <person name="Podicherti R."/>
            <person name="Tsui H.-C.T."/>
            <person name="Winkler M.E."/>
        </authorList>
    </citation>
    <scope>NUCLEOTIDE SEQUENCE</scope>
</reference>
<accession>A0A382V026</accession>
<feature type="non-terminal residue" evidence="1">
    <location>
        <position position="85"/>
    </location>
</feature>
<sequence>MAKLTIGMATYDDYDGVFFSVQAIRMYHPEIIDQVELLVIDNNPDSPSGKEVKRLIEDYVPNGRYVPFTEYNSSFVKGKVFEEAQ</sequence>
<proteinExistence type="predicted"/>
<gene>
    <name evidence="1" type="ORF">METZ01_LOCUS392219</name>
</gene>